<dbReference type="PANTHER" id="PTHR28674">
    <property type="entry name" value="SIMILAR TO DNA SEGMENT, CHR 10, WAYNE STATE UNIVERSITY 102,-EXPRESSED"/>
    <property type="match status" value="1"/>
</dbReference>
<sequence length="271" mass="29336">MNNEKPPIGLAPSNSNAERGDSEKPAVHSDKKSHNERVEFLEVEDEDMRAGRLQSLFKKLNSNSSSPSEPSVSAIPSYQFDSGERKTWAVEPPSELLSRVQSFLPQIEASNAILNQRVETDPQSVDMEQLENSERYIEMNLGLGVYDVNPQGASSEDQDTEMTDSSFSSSSSSPSSSMSSLTSSNSDSGSDDSDPESELDSEEILSSCIPSSLLSRSSSSTSQSTNSIGSNGKMKAPRLIRPLPRRSASSVSQPRPSIVVLNEVPNRSPTE</sequence>
<dbReference type="GO" id="GO:0062064">
    <property type="term" value="F:box C/D methylation guide snoRNP complex binding"/>
    <property type="evidence" value="ECO:0007669"/>
    <property type="project" value="TreeGrafter"/>
</dbReference>
<feature type="compositionally biased region" description="Acidic residues" evidence="1">
    <location>
        <begin position="189"/>
        <end position="203"/>
    </location>
</feature>
<feature type="region of interest" description="Disordered" evidence="1">
    <location>
        <begin position="1"/>
        <end position="45"/>
    </location>
</feature>
<keyword evidence="3" id="KW-1185">Reference proteome</keyword>
<gene>
    <name evidence="2" type="ORF">F5878DRAFT_620294</name>
</gene>
<dbReference type="GO" id="GO:0000492">
    <property type="term" value="P:box C/D snoRNP assembly"/>
    <property type="evidence" value="ECO:0007669"/>
    <property type="project" value="InterPro"/>
</dbReference>
<accession>A0AA38UH82</accession>
<dbReference type="InterPro" id="IPR027921">
    <property type="entry name" value="NOPCHAP1"/>
</dbReference>
<dbReference type="PANTHER" id="PTHR28674:SF1">
    <property type="entry name" value="NOP PROTEIN CHAPERONE 1"/>
    <property type="match status" value="1"/>
</dbReference>
<dbReference type="EMBL" id="MU806199">
    <property type="protein sequence ID" value="KAJ3838142.1"/>
    <property type="molecule type" value="Genomic_DNA"/>
</dbReference>
<proteinExistence type="predicted"/>
<organism evidence="2 3">
    <name type="scientific">Lentinula raphanica</name>
    <dbReference type="NCBI Taxonomy" id="153919"/>
    <lineage>
        <taxon>Eukaryota</taxon>
        <taxon>Fungi</taxon>
        <taxon>Dikarya</taxon>
        <taxon>Basidiomycota</taxon>
        <taxon>Agaricomycotina</taxon>
        <taxon>Agaricomycetes</taxon>
        <taxon>Agaricomycetidae</taxon>
        <taxon>Agaricales</taxon>
        <taxon>Marasmiineae</taxon>
        <taxon>Omphalotaceae</taxon>
        <taxon>Lentinula</taxon>
    </lineage>
</organism>
<evidence type="ECO:0000313" key="3">
    <source>
        <dbReference type="Proteomes" id="UP001163846"/>
    </source>
</evidence>
<feature type="compositionally biased region" description="Basic and acidic residues" evidence="1">
    <location>
        <begin position="18"/>
        <end position="40"/>
    </location>
</feature>
<feature type="compositionally biased region" description="Low complexity" evidence="1">
    <location>
        <begin position="164"/>
        <end position="188"/>
    </location>
</feature>
<dbReference type="AlphaFoldDB" id="A0AA38UH82"/>
<dbReference type="Proteomes" id="UP001163846">
    <property type="component" value="Unassembled WGS sequence"/>
</dbReference>
<protein>
    <submittedName>
        <fullName evidence="2">Uncharacterized protein</fullName>
    </submittedName>
</protein>
<comment type="caution">
    <text evidence="2">The sequence shown here is derived from an EMBL/GenBank/DDBJ whole genome shotgun (WGS) entry which is preliminary data.</text>
</comment>
<reference evidence="2" key="1">
    <citation type="submission" date="2022-08" db="EMBL/GenBank/DDBJ databases">
        <authorList>
            <consortium name="DOE Joint Genome Institute"/>
            <person name="Min B."/>
            <person name="Riley R."/>
            <person name="Sierra-Patev S."/>
            <person name="Naranjo-Ortiz M."/>
            <person name="Looney B."/>
            <person name="Konkel Z."/>
            <person name="Slot J.C."/>
            <person name="Sakamoto Y."/>
            <person name="Steenwyk J.L."/>
            <person name="Rokas A."/>
            <person name="Carro J."/>
            <person name="Camarero S."/>
            <person name="Ferreira P."/>
            <person name="Molpeceres G."/>
            <person name="Ruiz-Duenas F.J."/>
            <person name="Serrano A."/>
            <person name="Henrissat B."/>
            <person name="Drula E."/>
            <person name="Hughes K.W."/>
            <person name="Mata J.L."/>
            <person name="Ishikawa N.K."/>
            <person name="Vargas-Isla R."/>
            <person name="Ushijima S."/>
            <person name="Smith C.A."/>
            <person name="Ahrendt S."/>
            <person name="Andreopoulos W."/>
            <person name="He G."/>
            <person name="Labutti K."/>
            <person name="Lipzen A."/>
            <person name="Ng V."/>
            <person name="Sandor L."/>
            <person name="Barry K."/>
            <person name="Martinez A.T."/>
            <person name="Xiao Y."/>
            <person name="Gibbons J.G."/>
            <person name="Terashima K."/>
            <person name="Hibbett D.S."/>
            <person name="Grigoriev I.V."/>
        </authorList>
    </citation>
    <scope>NUCLEOTIDE SEQUENCE</scope>
    <source>
        <strain evidence="2">TFB9207</strain>
    </source>
</reference>
<evidence type="ECO:0000256" key="1">
    <source>
        <dbReference type="SAM" id="MobiDB-lite"/>
    </source>
</evidence>
<feature type="region of interest" description="Disordered" evidence="1">
    <location>
        <begin position="146"/>
        <end position="271"/>
    </location>
</feature>
<feature type="compositionally biased region" description="Low complexity" evidence="1">
    <location>
        <begin position="204"/>
        <end position="230"/>
    </location>
</feature>
<name>A0AA38UH82_9AGAR</name>
<evidence type="ECO:0000313" key="2">
    <source>
        <dbReference type="EMBL" id="KAJ3838142.1"/>
    </source>
</evidence>
<dbReference type="Pfam" id="PF15370">
    <property type="entry name" value="NOPCHAP1"/>
    <property type="match status" value="1"/>
</dbReference>